<dbReference type="PROSITE" id="PS51257">
    <property type="entry name" value="PROKAR_LIPOPROTEIN"/>
    <property type="match status" value="1"/>
</dbReference>
<gene>
    <name evidence="2" type="ORF">HQ603_12385</name>
</gene>
<sequence length="63" mass="7001">MTTQLWKVLGSLALIVVGGCLWLFARDTEFLWFRGGPLGVVLVVVGAIDLVGSLWSRDRRRAE</sequence>
<keyword evidence="1" id="KW-0812">Transmembrane</keyword>
<dbReference type="EMBL" id="JABUBU010000011">
    <property type="protein sequence ID" value="MBY6367554.1"/>
    <property type="molecule type" value="Genomic_DNA"/>
</dbReference>
<keyword evidence="1" id="KW-1133">Transmembrane helix</keyword>
<dbReference type="Proteomes" id="UP000825228">
    <property type="component" value="Unassembled WGS sequence"/>
</dbReference>
<dbReference type="RefSeq" id="WP_072681659.1">
    <property type="nucleotide sequence ID" value="NZ_JABUBR010000004.1"/>
</dbReference>
<evidence type="ECO:0000313" key="2">
    <source>
        <dbReference type="EMBL" id="MBY6367554.1"/>
    </source>
</evidence>
<comment type="caution">
    <text evidence="2">The sequence shown here is derived from an EMBL/GenBank/DDBJ whole genome shotgun (WGS) entry which is preliminary data.</text>
</comment>
<name>A0ABS7P7C3_9NOCA</name>
<feature type="transmembrane region" description="Helical" evidence="1">
    <location>
        <begin position="5"/>
        <end position="25"/>
    </location>
</feature>
<keyword evidence="3" id="KW-1185">Reference proteome</keyword>
<evidence type="ECO:0000313" key="3">
    <source>
        <dbReference type="Proteomes" id="UP000825228"/>
    </source>
</evidence>
<organism evidence="2 3">
    <name type="scientific">Rhodococcoides corynebacterioides</name>
    <dbReference type="NCBI Taxonomy" id="53972"/>
    <lineage>
        <taxon>Bacteria</taxon>
        <taxon>Bacillati</taxon>
        <taxon>Actinomycetota</taxon>
        <taxon>Actinomycetes</taxon>
        <taxon>Mycobacteriales</taxon>
        <taxon>Nocardiaceae</taxon>
        <taxon>Rhodococcoides</taxon>
    </lineage>
</organism>
<protein>
    <submittedName>
        <fullName evidence="2">Uncharacterized protein</fullName>
    </submittedName>
</protein>
<accession>A0ABS7P7C3</accession>
<evidence type="ECO:0000256" key="1">
    <source>
        <dbReference type="SAM" id="Phobius"/>
    </source>
</evidence>
<reference evidence="2 3" key="1">
    <citation type="submission" date="2020-06" db="EMBL/GenBank/DDBJ databases">
        <title>Taxonomy, biology and ecology of Rhodococcus bacteria occurring in California pistachio and other woody hosts as revealed by genome sequence analyses.</title>
        <authorList>
            <person name="Gai Y."/>
            <person name="Riely B."/>
        </authorList>
    </citation>
    <scope>NUCLEOTIDE SEQUENCE [LARGE SCALE GENOMIC DNA]</scope>
    <source>
        <strain evidence="2 3">BP-281</strain>
    </source>
</reference>
<feature type="transmembrane region" description="Helical" evidence="1">
    <location>
        <begin position="31"/>
        <end position="55"/>
    </location>
</feature>
<proteinExistence type="predicted"/>
<keyword evidence="1" id="KW-0472">Membrane</keyword>